<dbReference type="EMBL" id="OX459124">
    <property type="protein sequence ID" value="CAI9114235.1"/>
    <property type="molecule type" value="Genomic_DNA"/>
</dbReference>
<dbReference type="InterPro" id="IPR020588">
    <property type="entry name" value="RecA_ATP-bd"/>
</dbReference>
<dbReference type="AlphaFoldDB" id="A0AAV1E5F8"/>
<keyword evidence="3" id="KW-0227">DNA damage</keyword>
<dbReference type="InterPro" id="IPR014721">
    <property type="entry name" value="Ribsml_uS5_D2-typ_fold_subgr"/>
</dbReference>
<feature type="domain" description="RecA family profile 1" evidence="10">
    <location>
        <begin position="241"/>
        <end position="395"/>
    </location>
</feature>
<dbReference type="PANTHER" id="PTHR32472:SF10">
    <property type="entry name" value="DNA REPAIR PROTEIN RADA-LIKE PROTEIN"/>
    <property type="match status" value="1"/>
</dbReference>
<dbReference type="Proteomes" id="UP001161247">
    <property type="component" value="Chromosome 7"/>
</dbReference>
<keyword evidence="8" id="KW-0234">DNA repair</keyword>
<accession>A0AAV1E5F8</accession>
<protein>
    <submittedName>
        <fullName evidence="11">OLC1v1014908C3</fullName>
    </submittedName>
</protein>
<gene>
    <name evidence="11" type="ORF">OLC1_LOCUS21051</name>
</gene>
<evidence type="ECO:0000256" key="2">
    <source>
        <dbReference type="ARBA" id="ARBA00022741"/>
    </source>
</evidence>
<organism evidence="11 12">
    <name type="scientific">Oldenlandia corymbosa var. corymbosa</name>
    <dbReference type="NCBI Taxonomy" id="529605"/>
    <lineage>
        <taxon>Eukaryota</taxon>
        <taxon>Viridiplantae</taxon>
        <taxon>Streptophyta</taxon>
        <taxon>Embryophyta</taxon>
        <taxon>Tracheophyta</taxon>
        <taxon>Spermatophyta</taxon>
        <taxon>Magnoliopsida</taxon>
        <taxon>eudicotyledons</taxon>
        <taxon>Gunneridae</taxon>
        <taxon>Pentapetalae</taxon>
        <taxon>asterids</taxon>
        <taxon>lamiids</taxon>
        <taxon>Gentianales</taxon>
        <taxon>Rubiaceae</taxon>
        <taxon>Rubioideae</taxon>
        <taxon>Spermacoceae</taxon>
        <taxon>Hedyotis-Oldenlandia complex</taxon>
        <taxon>Oldenlandia</taxon>
    </lineage>
</organism>
<dbReference type="GO" id="GO:0140664">
    <property type="term" value="F:ATP-dependent DNA damage sensor activity"/>
    <property type="evidence" value="ECO:0007669"/>
    <property type="project" value="InterPro"/>
</dbReference>
<keyword evidence="4" id="KW-0378">Hydrolase</keyword>
<evidence type="ECO:0000256" key="9">
    <source>
        <dbReference type="SAM" id="MobiDB-lite"/>
    </source>
</evidence>
<evidence type="ECO:0000256" key="6">
    <source>
        <dbReference type="ARBA" id="ARBA00023016"/>
    </source>
</evidence>
<keyword evidence="5" id="KW-0067">ATP-binding</keyword>
<name>A0AAV1E5F8_OLDCO</name>
<evidence type="ECO:0000313" key="12">
    <source>
        <dbReference type="Proteomes" id="UP001161247"/>
    </source>
</evidence>
<evidence type="ECO:0000256" key="1">
    <source>
        <dbReference type="ARBA" id="ARBA00022723"/>
    </source>
</evidence>
<dbReference type="Pfam" id="PF13541">
    <property type="entry name" value="ChlI"/>
    <property type="match status" value="1"/>
</dbReference>
<dbReference type="PROSITE" id="PS50162">
    <property type="entry name" value="RECA_2"/>
    <property type="match status" value="1"/>
</dbReference>
<evidence type="ECO:0000256" key="7">
    <source>
        <dbReference type="ARBA" id="ARBA00023125"/>
    </source>
</evidence>
<keyword evidence="7" id="KW-0238">DNA-binding</keyword>
<evidence type="ECO:0000313" key="11">
    <source>
        <dbReference type="EMBL" id="CAI9114235.1"/>
    </source>
</evidence>
<evidence type="ECO:0000256" key="3">
    <source>
        <dbReference type="ARBA" id="ARBA00022763"/>
    </source>
</evidence>
<dbReference type="InterPro" id="IPR004504">
    <property type="entry name" value="DNA_repair_RadA"/>
</dbReference>
<proteinExistence type="predicted"/>
<evidence type="ECO:0000256" key="8">
    <source>
        <dbReference type="ARBA" id="ARBA00023204"/>
    </source>
</evidence>
<dbReference type="SUPFAM" id="SSF54211">
    <property type="entry name" value="Ribosomal protein S5 domain 2-like"/>
    <property type="match status" value="1"/>
</dbReference>
<evidence type="ECO:0000256" key="5">
    <source>
        <dbReference type="ARBA" id="ARBA00022840"/>
    </source>
</evidence>
<dbReference type="FunFam" id="3.30.230.10:FF:000053">
    <property type="entry name" value="DNA repair protein radA isogeny"/>
    <property type="match status" value="1"/>
</dbReference>
<keyword evidence="6" id="KW-0346">Stress response</keyword>
<evidence type="ECO:0000256" key="4">
    <source>
        <dbReference type="ARBA" id="ARBA00022801"/>
    </source>
</evidence>
<evidence type="ECO:0000259" key="10">
    <source>
        <dbReference type="PROSITE" id="PS50162"/>
    </source>
</evidence>
<dbReference type="Gene3D" id="3.40.50.300">
    <property type="entry name" value="P-loop containing nucleotide triphosphate hydrolases"/>
    <property type="match status" value="1"/>
</dbReference>
<dbReference type="Pfam" id="PF13481">
    <property type="entry name" value="AAA_25"/>
    <property type="match status" value="1"/>
</dbReference>
<dbReference type="PRINTS" id="PR01874">
    <property type="entry name" value="DNAREPAIRADA"/>
</dbReference>
<dbReference type="InterPro" id="IPR020568">
    <property type="entry name" value="Ribosomal_Su5_D2-typ_SF"/>
</dbReference>
<dbReference type="SUPFAM" id="SSF52540">
    <property type="entry name" value="P-loop containing nucleoside triphosphate hydrolases"/>
    <property type="match status" value="1"/>
</dbReference>
<dbReference type="GO" id="GO:0016787">
    <property type="term" value="F:hydrolase activity"/>
    <property type="evidence" value="ECO:0007669"/>
    <property type="project" value="UniProtKB-KW"/>
</dbReference>
<feature type="region of interest" description="Disordered" evidence="9">
    <location>
        <begin position="109"/>
        <end position="133"/>
    </location>
</feature>
<dbReference type="GO" id="GO:0005524">
    <property type="term" value="F:ATP binding"/>
    <property type="evidence" value="ECO:0007669"/>
    <property type="project" value="UniProtKB-KW"/>
</dbReference>
<keyword evidence="2" id="KW-0547">Nucleotide-binding</keyword>
<reference evidence="11" key="1">
    <citation type="submission" date="2023-03" db="EMBL/GenBank/DDBJ databases">
        <authorList>
            <person name="Julca I."/>
        </authorList>
    </citation>
    <scope>NUCLEOTIDE SEQUENCE</scope>
</reference>
<dbReference type="Gene3D" id="3.30.230.10">
    <property type="match status" value="1"/>
</dbReference>
<dbReference type="PANTHER" id="PTHR32472">
    <property type="entry name" value="DNA REPAIR PROTEIN RADA"/>
    <property type="match status" value="1"/>
</dbReference>
<sequence length="638" mass="67971">MQAADMRLLCKLYQATNDLVALSFRKESMRAIRFLSVKYPQTPSFSRQYHSSVALRCSEHAAEAIDLSAGWKSDLESVNSLSTSGSLNDDSNVETFYDPMSGSVRTRAVRYRKGKGSSSEDSDDNSGSNGLSNYEVGGSRVYGDIIGKANKKGKSKAVWVCSSCGNSNGQWWGSCPSCKMAGTMKRFSVGEAESTDGGAKVSGIKVSENIARTWLGQSSTDAGVPIRLSDVNRAISPTDWRIPLSGLFGAEVGRVLGGGVVPGSLILVGGDPGVGKSTLMLQIAAIMAEGHNTGGPAPVLYVSGEESIEQVGNRADRMKIGTTELFLYSSTDIEDMLAKAQPLSPRALVVDSIQTVYLQGVTGSAGSITQVKECTAALLRFAKKTNIPILLAGHVTKSGDIAGPRALEHIVDVVLYMEGDKSSSHRLLRSVKNRFGTTDELGVFEMSQSGLQAVFNPSEIFMSEEQSDSEFLVGLAVAVVMDGSRAFLIEIQALCVSGSFTRQLNGVHGSKAEMIAAVLMKQAGIKLQQDALFINVLSGAKVSETAGDLAVAAAICSSHLEYPIPKGVAFIGEVGLAGELRTVPRMEKRVNTLVKLGYKKCIVPASDVKFLSTLDLGELQIVGCKNLKDMINKVFIRS</sequence>
<dbReference type="GO" id="GO:0046872">
    <property type="term" value="F:metal ion binding"/>
    <property type="evidence" value="ECO:0007669"/>
    <property type="project" value="UniProtKB-KW"/>
</dbReference>
<dbReference type="NCBIfam" id="TIGR00416">
    <property type="entry name" value="sms"/>
    <property type="match status" value="1"/>
</dbReference>
<dbReference type="GO" id="GO:0003684">
    <property type="term" value="F:damaged DNA binding"/>
    <property type="evidence" value="ECO:0007669"/>
    <property type="project" value="InterPro"/>
</dbReference>
<keyword evidence="1" id="KW-0479">Metal-binding</keyword>
<dbReference type="SMART" id="SM00382">
    <property type="entry name" value="AAA"/>
    <property type="match status" value="1"/>
</dbReference>
<dbReference type="InterPro" id="IPR003593">
    <property type="entry name" value="AAA+_ATPase"/>
</dbReference>
<dbReference type="FunFam" id="3.40.50.300:FF:000050">
    <property type="entry name" value="DNA repair protein RadA"/>
    <property type="match status" value="1"/>
</dbReference>
<dbReference type="InterPro" id="IPR027417">
    <property type="entry name" value="P-loop_NTPase"/>
</dbReference>
<dbReference type="GO" id="GO:0000725">
    <property type="term" value="P:recombinational repair"/>
    <property type="evidence" value="ECO:0007669"/>
    <property type="project" value="TreeGrafter"/>
</dbReference>
<keyword evidence="12" id="KW-1185">Reference proteome</keyword>